<dbReference type="PANTHER" id="PTHR18866:SF128">
    <property type="entry name" value="UREA AMIDOLYASE"/>
    <property type="match status" value="1"/>
</dbReference>
<comment type="caution">
    <text evidence="8">The sequence shown here is derived from an EMBL/GenBank/DDBJ whole genome shotgun (WGS) entry which is preliminary data.</text>
</comment>
<dbReference type="Pfam" id="PF02786">
    <property type="entry name" value="CPSase_L_D2"/>
    <property type="match status" value="1"/>
</dbReference>
<evidence type="ECO:0000259" key="6">
    <source>
        <dbReference type="PROSITE" id="PS50975"/>
    </source>
</evidence>
<dbReference type="InterPro" id="IPR005479">
    <property type="entry name" value="CPAse_ATP-bd"/>
</dbReference>
<evidence type="ECO:0000256" key="4">
    <source>
        <dbReference type="ARBA" id="ARBA00023267"/>
    </source>
</evidence>
<dbReference type="InterPro" id="IPR005482">
    <property type="entry name" value="Biotin_COase_C"/>
</dbReference>
<dbReference type="PROSITE" id="PS50979">
    <property type="entry name" value="BC"/>
    <property type="match status" value="1"/>
</dbReference>
<dbReference type="SUPFAM" id="SSF51246">
    <property type="entry name" value="Rudiment single hybrid motif"/>
    <property type="match status" value="1"/>
</dbReference>
<protein>
    <submittedName>
        <fullName evidence="8">Acetyl-CoA carboxylase biotin carboxylase subunit</fullName>
    </submittedName>
</protein>
<evidence type="ECO:0000313" key="8">
    <source>
        <dbReference type="EMBL" id="MFD2214568.1"/>
    </source>
</evidence>
<dbReference type="PROSITE" id="PS00866">
    <property type="entry name" value="CPSASE_1"/>
    <property type="match status" value="1"/>
</dbReference>
<feature type="domain" description="ATP-grasp" evidence="6">
    <location>
        <begin position="120"/>
        <end position="317"/>
    </location>
</feature>
<evidence type="ECO:0000256" key="3">
    <source>
        <dbReference type="ARBA" id="ARBA00022840"/>
    </source>
</evidence>
<gene>
    <name evidence="8" type="ORF">ACFSKK_12825</name>
</gene>
<dbReference type="NCBIfam" id="NF006367">
    <property type="entry name" value="PRK08591.1"/>
    <property type="match status" value="1"/>
</dbReference>
<evidence type="ECO:0000256" key="5">
    <source>
        <dbReference type="PROSITE-ProRule" id="PRU00409"/>
    </source>
</evidence>
<dbReference type="RefSeq" id="WP_247343433.1">
    <property type="nucleotide sequence ID" value="NZ_CP095550.1"/>
</dbReference>
<feature type="domain" description="Biotin carboxylation" evidence="7">
    <location>
        <begin position="1"/>
        <end position="445"/>
    </location>
</feature>
<sequence>MFKKILVANRGEIAVRIMRTCKSLGIRTVAIYSEADQDAPHRRFADEAYLVGGPRVADSYLKIDTIIEIAKEVGAEAVHPGYGLLSENPEFARKCEEEGLVFVGPSPQVIASMGSKIEARKIMKQAGVPVVPGILTSLSNSEQAVKVAKEIGYPIMLKASSGGGGIGMQIVRNDEEMVKAFEGNQKRAIAFFGNGEMYLEKYIENPRHIEIQLLADSKGNTVYLWERECSIQRRHQKIVEEAPSAFVDYDLRKNIGETAVQAAKAIGYQNAGTIEFLVDENKSFYFLEMNTRLQVEHPVTEEITGIDLVEEQLRLAAGELLRFSQEQIPLNGHSIEVRIYAEDPKTFYPSPGTITSLSLPEVDKIRHELGVHEQSIVTPYYDPMIAKLIVKGKDREDAIKKLQLALSEYHVGGIKTNIPILREIVEHSAFQSGDTTTNFLAKYFGR</sequence>
<organism evidence="8 9">
    <name type="scientific">Metabacillus endolithicus</name>
    <dbReference type="NCBI Taxonomy" id="1535204"/>
    <lineage>
        <taxon>Bacteria</taxon>
        <taxon>Bacillati</taxon>
        <taxon>Bacillota</taxon>
        <taxon>Bacilli</taxon>
        <taxon>Bacillales</taxon>
        <taxon>Bacillaceae</taxon>
        <taxon>Metabacillus</taxon>
    </lineage>
</organism>
<proteinExistence type="predicted"/>
<dbReference type="InterPro" id="IPR005481">
    <property type="entry name" value="BC-like_N"/>
</dbReference>
<dbReference type="Proteomes" id="UP001597318">
    <property type="component" value="Unassembled WGS sequence"/>
</dbReference>
<keyword evidence="3 5" id="KW-0067">ATP-binding</keyword>
<dbReference type="Pfam" id="PF02785">
    <property type="entry name" value="Biotin_carb_C"/>
    <property type="match status" value="1"/>
</dbReference>
<dbReference type="SUPFAM" id="SSF52440">
    <property type="entry name" value="PreATP-grasp domain"/>
    <property type="match status" value="1"/>
</dbReference>
<dbReference type="InterPro" id="IPR011761">
    <property type="entry name" value="ATP-grasp"/>
</dbReference>
<dbReference type="Pfam" id="PF00289">
    <property type="entry name" value="Biotin_carb_N"/>
    <property type="match status" value="1"/>
</dbReference>
<accession>A0ABW5C121</accession>
<keyword evidence="2 5" id="KW-0547">Nucleotide-binding</keyword>
<dbReference type="PANTHER" id="PTHR18866">
    <property type="entry name" value="CARBOXYLASE:PYRUVATE/ACETYL-COA/PROPIONYL-COA CARBOXYLASE"/>
    <property type="match status" value="1"/>
</dbReference>
<evidence type="ECO:0000256" key="1">
    <source>
        <dbReference type="ARBA" id="ARBA00022598"/>
    </source>
</evidence>
<reference evidence="9" key="1">
    <citation type="journal article" date="2019" name="Int. J. Syst. Evol. Microbiol.">
        <title>The Global Catalogue of Microorganisms (GCM) 10K type strain sequencing project: providing services to taxonomists for standard genome sequencing and annotation.</title>
        <authorList>
            <consortium name="The Broad Institute Genomics Platform"/>
            <consortium name="The Broad Institute Genome Sequencing Center for Infectious Disease"/>
            <person name="Wu L."/>
            <person name="Ma J."/>
        </authorList>
    </citation>
    <scope>NUCLEOTIDE SEQUENCE [LARGE SCALE GENOMIC DNA]</scope>
    <source>
        <strain evidence="9">CGMCC 1.15474</strain>
    </source>
</reference>
<dbReference type="PROSITE" id="PS50975">
    <property type="entry name" value="ATP_GRASP"/>
    <property type="match status" value="1"/>
</dbReference>
<keyword evidence="4" id="KW-0092">Biotin</keyword>
<dbReference type="EMBL" id="JBHUIK010000002">
    <property type="protein sequence ID" value="MFD2214568.1"/>
    <property type="molecule type" value="Genomic_DNA"/>
</dbReference>
<dbReference type="InterPro" id="IPR011764">
    <property type="entry name" value="Biotin_carboxylation_dom"/>
</dbReference>
<evidence type="ECO:0000313" key="9">
    <source>
        <dbReference type="Proteomes" id="UP001597318"/>
    </source>
</evidence>
<name>A0ABW5C121_9BACI</name>
<dbReference type="PROSITE" id="PS00867">
    <property type="entry name" value="CPSASE_2"/>
    <property type="match status" value="1"/>
</dbReference>
<dbReference type="InterPro" id="IPR011054">
    <property type="entry name" value="Rudment_hybrid_motif"/>
</dbReference>
<dbReference type="InterPro" id="IPR050856">
    <property type="entry name" value="Biotin_carboxylase_complex"/>
</dbReference>
<dbReference type="SUPFAM" id="SSF56059">
    <property type="entry name" value="Glutathione synthetase ATP-binding domain-like"/>
    <property type="match status" value="1"/>
</dbReference>
<dbReference type="InterPro" id="IPR016185">
    <property type="entry name" value="PreATP-grasp_dom_sf"/>
</dbReference>
<evidence type="ECO:0000256" key="2">
    <source>
        <dbReference type="ARBA" id="ARBA00022741"/>
    </source>
</evidence>
<dbReference type="Gene3D" id="3.30.470.20">
    <property type="entry name" value="ATP-grasp fold, B domain"/>
    <property type="match status" value="1"/>
</dbReference>
<evidence type="ECO:0000259" key="7">
    <source>
        <dbReference type="PROSITE" id="PS50979"/>
    </source>
</evidence>
<keyword evidence="1" id="KW-0436">Ligase</keyword>
<dbReference type="SMART" id="SM00878">
    <property type="entry name" value="Biotin_carb_C"/>
    <property type="match status" value="1"/>
</dbReference>
<keyword evidence="9" id="KW-1185">Reference proteome</keyword>